<keyword evidence="3" id="KW-1185">Reference proteome</keyword>
<dbReference type="EMBL" id="VNJJ01000003">
    <property type="protein sequence ID" value="TVY02072.1"/>
    <property type="molecule type" value="Genomic_DNA"/>
</dbReference>
<accession>A0A559JQA7</accession>
<dbReference type="RefSeq" id="WP_144699600.1">
    <property type="nucleotide sequence ID" value="NZ_VNJJ01000003.1"/>
</dbReference>
<protein>
    <recommendedName>
        <fullName evidence="1">DUF6630 domain-containing protein</fullName>
    </recommendedName>
</protein>
<gene>
    <name evidence="2" type="ORF">FPZ45_06415</name>
</gene>
<sequence>MNKSAFLLLSEKLSYDSKAIVLEDVTLAVEHPDLYMEKYQDRLEERGIDEPVEELAWISLVDVLIEHKLAFEVDWKATGIYVCDVVDILLHRKKISLIDWEEFEDEDYSDMPSDQFFQIVANKLSEVNLALTYLDIDSDCYVLIVVPIEDMSEIKRLAQEAEVTIGEF</sequence>
<reference evidence="2 3" key="1">
    <citation type="submission" date="2019-07" db="EMBL/GenBank/DDBJ databases">
        <authorList>
            <person name="Kim J."/>
        </authorList>
    </citation>
    <scope>NUCLEOTIDE SEQUENCE [LARGE SCALE GENOMIC DNA]</scope>
    <source>
        <strain evidence="2 3">G13</strain>
    </source>
</reference>
<organism evidence="2 3">
    <name type="scientific">Cohnella terricola</name>
    <dbReference type="NCBI Taxonomy" id="1289167"/>
    <lineage>
        <taxon>Bacteria</taxon>
        <taxon>Bacillati</taxon>
        <taxon>Bacillota</taxon>
        <taxon>Bacilli</taxon>
        <taxon>Bacillales</taxon>
        <taxon>Paenibacillaceae</taxon>
        <taxon>Cohnella</taxon>
    </lineage>
</organism>
<evidence type="ECO:0000313" key="3">
    <source>
        <dbReference type="Proteomes" id="UP000316330"/>
    </source>
</evidence>
<evidence type="ECO:0000313" key="2">
    <source>
        <dbReference type="EMBL" id="TVY02072.1"/>
    </source>
</evidence>
<proteinExistence type="predicted"/>
<dbReference type="Proteomes" id="UP000316330">
    <property type="component" value="Unassembled WGS sequence"/>
</dbReference>
<comment type="caution">
    <text evidence="2">The sequence shown here is derived from an EMBL/GenBank/DDBJ whole genome shotgun (WGS) entry which is preliminary data.</text>
</comment>
<name>A0A559JQA7_9BACL</name>
<dbReference type="Pfam" id="PF20335">
    <property type="entry name" value="DUF6630"/>
    <property type="match status" value="1"/>
</dbReference>
<dbReference type="AlphaFoldDB" id="A0A559JQA7"/>
<dbReference type="InterPro" id="IPR046582">
    <property type="entry name" value="DUF6630"/>
</dbReference>
<evidence type="ECO:0000259" key="1">
    <source>
        <dbReference type="Pfam" id="PF20335"/>
    </source>
</evidence>
<feature type="domain" description="DUF6630" evidence="1">
    <location>
        <begin position="6"/>
        <end position="165"/>
    </location>
</feature>
<dbReference type="OrthoDB" id="5107934at2"/>